<comment type="caution">
    <text evidence="1">The sequence shown here is derived from an EMBL/GenBank/DDBJ whole genome shotgun (WGS) entry which is preliminary data.</text>
</comment>
<proteinExistence type="predicted"/>
<evidence type="ECO:0000313" key="1">
    <source>
        <dbReference type="EMBL" id="OGL38797.1"/>
    </source>
</evidence>
<protein>
    <submittedName>
        <fullName evidence="1">Uncharacterized protein</fullName>
    </submittedName>
</protein>
<organism evidence="1 2">
    <name type="scientific">Candidatus Schekmanbacteria bacterium GWA2_38_11</name>
    <dbReference type="NCBI Taxonomy" id="1817876"/>
    <lineage>
        <taxon>Bacteria</taxon>
        <taxon>Candidatus Schekmaniibacteriota</taxon>
    </lineage>
</organism>
<dbReference type="AlphaFoldDB" id="A0A1F7RCX7"/>
<dbReference type="Proteomes" id="UP000178526">
    <property type="component" value="Unassembled WGS sequence"/>
</dbReference>
<accession>A0A1F7RCX7</accession>
<dbReference type="EMBL" id="MGDB01000136">
    <property type="protein sequence ID" value="OGL38797.1"/>
    <property type="molecule type" value="Genomic_DNA"/>
</dbReference>
<name>A0A1F7RCX7_9BACT</name>
<sequence>MEAKCRNGKASLSPKKKWIDMEITRVKLNPEQAVLSCCSQLAGRAAATDYNCAGGACPGVASAPNS</sequence>
<evidence type="ECO:0000313" key="2">
    <source>
        <dbReference type="Proteomes" id="UP000178526"/>
    </source>
</evidence>
<reference evidence="1 2" key="1">
    <citation type="journal article" date="2016" name="Nat. Commun.">
        <title>Thousands of microbial genomes shed light on interconnected biogeochemical processes in an aquifer system.</title>
        <authorList>
            <person name="Anantharaman K."/>
            <person name="Brown C.T."/>
            <person name="Hug L.A."/>
            <person name="Sharon I."/>
            <person name="Castelle C.J."/>
            <person name="Probst A.J."/>
            <person name="Thomas B.C."/>
            <person name="Singh A."/>
            <person name="Wilkins M.J."/>
            <person name="Karaoz U."/>
            <person name="Brodie E.L."/>
            <person name="Williams K.H."/>
            <person name="Hubbard S.S."/>
            <person name="Banfield J.F."/>
        </authorList>
    </citation>
    <scope>NUCLEOTIDE SEQUENCE [LARGE SCALE GENOMIC DNA]</scope>
</reference>
<gene>
    <name evidence="1" type="ORF">A2042_07180</name>
</gene>